<dbReference type="GO" id="GO:0008233">
    <property type="term" value="F:peptidase activity"/>
    <property type="evidence" value="ECO:0007669"/>
    <property type="project" value="UniProtKB-KW"/>
</dbReference>
<feature type="domain" description="Transglutaminase-like" evidence="1">
    <location>
        <begin position="156"/>
        <end position="218"/>
    </location>
</feature>
<dbReference type="SUPFAM" id="SSF54001">
    <property type="entry name" value="Cysteine proteinases"/>
    <property type="match status" value="1"/>
</dbReference>
<dbReference type="PANTHER" id="PTHR33490">
    <property type="entry name" value="BLR5614 PROTEIN-RELATED"/>
    <property type="match status" value="1"/>
</dbReference>
<dbReference type="Gene3D" id="3.10.620.30">
    <property type="match status" value="1"/>
</dbReference>
<reference evidence="2 3" key="1">
    <citation type="submission" date="2019-02" db="EMBL/GenBank/DDBJ databases">
        <title>Investigation of anaerobic lignin degradation for improved lignocellulosic biofuels.</title>
        <authorList>
            <person name="Deangelis K."/>
        </authorList>
    </citation>
    <scope>NUCLEOTIDE SEQUENCE [LARGE SCALE GENOMIC DNA]</scope>
    <source>
        <strain evidence="2 3">159R</strain>
    </source>
</reference>
<dbReference type="GO" id="GO:0006508">
    <property type="term" value="P:proteolysis"/>
    <property type="evidence" value="ECO:0007669"/>
    <property type="project" value="UniProtKB-KW"/>
</dbReference>
<protein>
    <submittedName>
        <fullName evidence="2">Transglutaminase-like putative cysteine protease</fullName>
    </submittedName>
</protein>
<evidence type="ECO:0000259" key="1">
    <source>
        <dbReference type="SMART" id="SM00460"/>
    </source>
</evidence>
<comment type="caution">
    <text evidence="2">The sequence shown here is derived from an EMBL/GenBank/DDBJ whole genome shotgun (WGS) entry which is preliminary data.</text>
</comment>
<keyword evidence="2" id="KW-0645">Protease</keyword>
<keyword evidence="2" id="KW-0378">Hydrolase</keyword>
<dbReference type="InterPro" id="IPR013589">
    <property type="entry name" value="Bac_transglu_N"/>
</dbReference>
<evidence type="ECO:0000313" key="2">
    <source>
        <dbReference type="EMBL" id="TCL05767.1"/>
    </source>
</evidence>
<dbReference type="InterPro" id="IPR038765">
    <property type="entry name" value="Papain-like_cys_pep_sf"/>
</dbReference>
<name>A0A4R1NFM8_9GAMM</name>
<dbReference type="RefSeq" id="WP_132924640.1">
    <property type="nucleotide sequence ID" value="NZ_CP075169.1"/>
</dbReference>
<dbReference type="SMART" id="SM00460">
    <property type="entry name" value="TGc"/>
    <property type="match status" value="1"/>
</dbReference>
<sequence length="275" mass="31202">MKLTVDHLTHYRYDHEVKFSTQYLRLTPQNTPRQRIIDWTLTLPEQATPATDGFGNILHVLTLDRPHEVISIRAKGQVEIADDSESILEECGPLSPLVFLRCSPLTLPDEAIRNFAARYYRADAADESLREMMSELRLRMPYTPGVTQVQDTAAKVFAARHGVCQDHAHVFLACCRSLHIPARYVSGYIYSEDTKHVAMHAWVEVWFDDRWQSFDITNNTCNPGQHLKLAVGFDYLDACPVRGSRIGGGYEEMYSEATVEQTEERQAGGQGGQQQ</sequence>
<accession>A0A4R1NFM8</accession>
<organism evidence="2 3">
    <name type="scientific">Sodalis ligni</name>
    <dbReference type="NCBI Taxonomy" id="2697027"/>
    <lineage>
        <taxon>Bacteria</taxon>
        <taxon>Pseudomonadati</taxon>
        <taxon>Pseudomonadota</taxon>
        <taxon>Gammaproteobacteria</taxon>
        <taxon>Enterobacterales</taxon>
        <taxon>Bruguierivoracaceae</taxon>
        <taxon>Sodalis</taxon>
    </lineage>
</organism>
<gene>
    <name evidence="2" type="ORF">EZJ58_3983</name>
</gene>
<dbReference type="EMBL" id="SJOI01000001">
    <property type="protein sequence ID" value="TCL05767.1"/>
    <property type="molecule type" value="Genomic_DNA"/>
</dbReference>
<dbReference type="InterPro" id="IPR002931">
    <property type="entry name" value="Transglutaminase-like"/>
</dbReference>
<dbReference type="Pfam" id="PF01841">
    <property type="entry name" value="Transglut_core"/>
    <property type="match status" value="1"/>
</dbReference>
<dbReference type="Proteomes" id="UP000294555">
    <property type="component" value="Unassembled WGS sequence"/>
</dbReference>
<evidence type="ECO:0000313" key="3">
    <source>
        <dbReference type="Proteomes" id="UP000294555"/>
    </source>
</evidence>
<dbReference type="OrthoDB" id="5438043at2"/>
<proteinExistence type="predicted"/>
<dbReference type="Pfam" id="PF08379">
    <property type="entry name" value="Bact_transglu_N"/>
    <property type="match status" value="1"/>
</dbReference>
<keyword evidence="3" id="KW-1185">Reference proteome</keyword>
<dbReference type="PANTHER" id="PTHR33490:SF6">
    <property type="entry name" value="SLL1049 PROTEIN"/>
    <property type="match status" value="1"/>
</dbReference>
<dbReference type="AlphaFoldDB" id="A0A4R1NFM8"/>